<dbReference type="STRING" id="29495.EA26_02985"/>
<evidence type="ECO:0000256" key="6">
    <source>
        <dbReference type="ARBA" id="ARBA00022840"/>
    </source>
</evidence>
<reference evidence="9 10" key="1">
    <citation type="submission" date="2014-04" db="EMBL/GenBank/DDBJ databases">
        <title>Genome sequencing of Vibrio navarrensis strains.</title>
        <authorList>
            <person name="Gladney L.M."/>
            <person name="Katz L.S."/>
            <person name="Marino-Ramirez L."/>
            <person name="Jordan I.K."/>
        </authorList>
    </citation>
    <scope>NUCLEOTIDE SEQUENCE [LARGE SCALE GENOMIC DNA]</scope>
    <source>
        <strain evidence="9 10">ATCC 51183</strain>
    </source>
</reference>
<evidence type="ECO:0000256" key="3">
    <source>
        <dbReference type="ARBA" id="ARBA00022679"/>
    </source>
</evidence>
<protein>
    <recommendedName>
        <fullName evidence="2">2-amino-4-hydroxy-6-hydroxymethyldihydropteridine diphosphokinase</fullName>
        <ecNumber evidence="2">2.7.6.3</ecNumber>
    </recommendedName>
</protein>
<dbReference type="InterPro" id="IPR035907">
    <property type="entry name" value="Hppk_sf"/>
</dbReference>
<dbReference type="RefSeq" id="WP_039423882.1">
    <property type="nucleotide sequence ID" value="NZ_CP061845.1"/>
</dbReference>
<dbReference type="CDD" id="cd00483">
    <property type="entry name" value="HPPK"/>
    <property type="match status" value="1"/>
</dbReference>
<dbReference type="UniPathway" id="UPA00077">
    <property type="reaction ID" value="UER00155"/>
</dbReference>
<dbReference type="PANTHER" id="PTHR43071">
    <property type="entry name" value="2-AMINO-4-HYDROXY-6-HYDROXYMETHYLDIHYDROPTERIDINE PYROPHOSPHOKINASE"/>
    <property type="match status" value="1"/>
</dbReference>
<dbReference type="EC" id="2.7.6.3" evidence="2"/>
<sequence length="160" mass="18211">MNTAYIGVGSNLEREKHARAAWQELAALGSDLRASPIYECAAVGFDSHPFFNFVIQLNTDLALPEFVARLRAIEHKWGRDTNAQKFQDRTLDLDIVLFGDCICAQNPQLPRSDIFKYPFVIQPLYDLQPELTIPGDGRTVEQIWRNAKELDSLQKIDFSL</sequence>
<dbReference type="Pfam" id="PF01288">
    <property type="entry name" value="HPPK"/>
    <property type="match status" value="1"/>
</dbReference>
<evidence type="ECO:0000256" key="4">
    <source>
        <dbReference type="ARBA" id="ARBA00022741"/>
    </source>
</evidence>
<evidence type="ECO:0000259" key="8">
    <source>
        <dbReference type="Pfam" id="PF01288"/>
    </source>
</evidence>
<evidence type="ECO:0000256" key="5">
    <source>
        <dbReference type="ARBA" id="ARBA00022777"/>
    </source>
</evidence>
<dbReference type="InterPro" id="IPR000550">
    <property type="entry name" value="Hppk"/>
</dbReference>
<accession>A0A099LS56</accession>
<dbReference type="EMBL" id="JMCG01000001">
    <property type="protein sequence ID" value="KGK10326.1"/>
    <property type="molecule type" value="Genomic_DNA"/>
</dbReference>
<dbReference type="GO" id="GO:0016301">
    <property type="term" value="F:kinase activity"/>
    <property type="evidence" value="ECO:0007669"/>
    <property type="project" value="UniProtKB-KW"/>
</dbReference>
<evidence type="ECO:0000313" key="9">
    <source>
        <dbReference type="EMBL" id="KGK10326.1"/>
    </source>
</evidence>
<dbReference type="GO" id="GO:0046656">
    <property type="term" value="P:folic acid biosynthetic process"/>
    <property type="evidence" value="ECO:0007669"/>
    <property type="project" value="UniProtKB-KW"/>
</dbReference>
<evidence type="ECO:0000256" key="7">
    <source>
        <dbReference type="ARBA" id="ARBA00022909"/>
    </source>
</evidence>
<dbReference type="eggNOG" id="COG0801">
    <property type="taxonomic scope" value="Bacteria"/>
</dbReference>
<comment type="caution">
    <text evidence="9">The sequence shown here is derived from an EMBL/GenBank/DDBJ whole genome shotgun (WGS) entry which is preliminary data.</text>
</comment>
<keyword evidence="6" id="KW-0067">ATP-binding</keyword>
<name>A0A099LS56_9VIBR</name>
<keyword evidence="7" id="KW-0289">Folate biosynthesis</keyword>
<dbReference type="PANTHER" id="PTHR43071:SF2">
    <property type="entry name" value="2-AMINO-4-HYDROXY-6-HYDROXYMETHYLDIHYDROPTERIDINE PYROPHOSPHOKINASE"/>
    <property type="match status" value="1"/>
</dbReference>
<organism evidence="9 10">
    <name type="scientific">Vibrio navarrensis</name>
    <dbReference type="NCBI Taxonomy" id="29495"/>
    <lineage>
        <taxon>Bacteria</taxon>
        <taxon>Pseudomonadati</taxon>
        <taxon>Pseudomonadota</taxon>
        <taxon>Gammaproteobacteria</taxon>
        <taxon>Vibrionales</taxon>
        <taxon>Vibrionaceae</taxon>
        <taxon>Vibrio</taxon>
    </lineage>
</organism>
<keyword evidence="3" id="KW-0808">Transferase</keyword>
<keyword evidence="10" id="KW-1185">Reference proteome</keyword>
<evidence type="ECO:0000256" key="1">
    <source>
        <dbReference type="ARBA" id="ARBA00005051"/>
    </source>
</evidence>
<dbReference type="SUPFAM" id="SSF55083">
    <property type="entry name" value="6-hydroxymethyl-7,8-dihydropterin pyrophosphokinase, HPPK"/>
    <property type="match status" value="1"/>
</dbReference>
<comment type="pathway">
    <text evidence="1">Cofactor biosynthesis; tetrahydrofolate biosynthesis; 2-amino-4-hydroxy-6-hydroxymethyl-7,8-dihydropteridine diphosphate from 7,8-dihydroneopterin triphosphate: step 4/4.</text>
</comment>
<dbReference type="GO" id="GO:0046654">
    <property type="term" value="P:tetrahydrofolate biosynthetic process"/>
    <property type="evidence" value="ECO:0007669"/>
    <property type="project" value="UniProtKB-UniPathway"/>
</dbReference>
<proteinExistence type="predicted"/>
<keyword evidence="5 9" id="KW-0418">Kinase</keyword>
<evidence type="ECO:0000256" key="2">
    <source>
        <dbReference type="ARBA" id="ARBA00013253"/>
    </source>
</evidence>
<dbReference type="AlphaFoldDB" id="A0A099LS56"/>
<feature type="domain" description="7,8-dihydro-6-hydroxymethylpterin-pyrophosphokinase" evidence="8">
    <location>
        <begin position="5"/>
        <end position="129"/>
    </location>
</feature>
<dbReference type="Gene3D" id="3.30.70.560">
    <property type="entry name" value="7,8-Dihydro-6-hydroxymethylpterin-pyrophosphokinase HPPK"/>
    <property type="match status" value="1"/>
</dbReference>
<dbReference type="GeneID" id="43682164"/>
<dbReference type="GO" id="GO:0005524">
    <property type="term" value="F:ATP binding"/>
    <property type="evidence" value="ECO:0007669"/>
    <property type="project" value="UniProtKB-KW"/>
</dbReference>
<dbReference type="NCBIfam" id="TIGR01498">
    <property type="entry name" value="folK"/>
    <property type="match status" value="1"/>
</dbReference>
<dbReference type="GO" id="GO:0003848">
    <property type="term" value="F:2-amino-4-hydroxy-6-hydroxymethyldihydropteridine diphosphokinase activity"/>
    <property type="evidence" value="ECO:0007669"/>
    <property type="project" value="UniProtKB-EC"/>
</dbReference>
<gene>
    <name evidence="9" type="ORF">EA26_02985</name>
</gene>
<keyword evidence="4" id="KW-0547">Nucleotide-binding</keyword>
<dbReference type="Proteomes" id="UP000029994">
    <property type="component" value="Unassembled WGS sequence"/>
</dbReference>
<evidence type="ECO:0000313" key="10">
    <source>
        <dbReference type="Proteomes" id="UP000029994"/>
    </source>
</evidence>